<dbReference type="EMBL" id="HBUF01279508">
    <property type="protein sequence ID" value="CAG6687004.1"/>
    <property type="molecule type" value="Transcribed_RNA"/>
</dbReference>
<evidence type="ECO:0000313" key="1">
    <source>
        <dbReference type="EMBL" id="CAG6687001.1"/>
    </source>
</evidence>
<dbReference type="AlphaFoldDB" id="A0A8D8THB1"/>
<sequence length="138" mass="15580">MPPPMEKPPMTMLLIGVPALTKLSMNTFSTSACSLIDDFISGRLMWIPCRSCHTRDFCPYMAVYSLTGAEGNRNRICLAPIVISIWSRNRDKYCRISNPFPPDPCRKITVPVCFLLTYFTTLTAPFLCRCSPKNSSNF</sequence>
<proteinExistence type="predicted"/>
<dbReference type="EMBL" id="HBUF01279507">
    <property type="protein sequence ID" value="CAG6687001.1"/>
    <property type="molecule type" value="Transcribed_RNA"/>
</dbReference>
<reference evidence="1" key="1">
    <citation type="submission" date="2021-05" db="EMBL/GenBank/DDBJ databases">
        <authorList>
            <person name="Alioto T."/>
            <person name="Alioto T."/>
            <person name="Gomez Garrido J."/>
        </authorList>
    </citation>
    <scope>NUCLEOTIDE SEQUENCE</scope>
</reference>
<protein>
    <submittedName>
        <fullName evidence="1">Uncharacterized protein</fullName>
    </submittedName>
</protein>
<name>A0A8D8THB1_9HEMI</name>
<dbReference type="PROSITE" id="PS51257">
    <property type="entry name" value="PROKAR_LIPOPROTEIN"/>
    <property type="match status" value="1"/>
</dbReference>
<accession>A0A8D8THB1</accession>
<organism evidence="1">
    <name type="scientific">Cacopsylla melanoneura</name>
    <dbReference type="NCBI Taxonomy" id="428564"/>
    <lineage>
        <taxon>Eukaryota</taxon>
        <taxon>Metazoa</taxon>
        <taxon>Ecdysozoa</taxon>
        <taxon>Arthropoda</taxon>
        <taxon>Hexapoda</taxon>
        <taxon>Insecta</taxon>
        <taxon>Pterygota</taxon>
        <taxon>Neoptera</taxon>
        <taxon>Paraneoptera</taxon>
        <taxon>Hemiptera</taxon>
        <taxon>Sternorrhyncha</taxon>
        <taxon>Psylloidea</taxon>
        <taxon>Psyllidae</taxon>
        <taxon>Psyllinae</taxon>
        <taxon>Cacopsylla</taxon>
    </lineage>
</organism>